<dbReference type="AlphaFoldDB" id="R7ZV40"/>
<dbReference type="EMBL" id="AQHR01000044">
    <property type="protein sequence ID" value="EON78006.1"/>
    <property type="molecule type" value="Genomic_DNA"/>
</dbReference>
<keyword evidence="3" id="KW-1185">Reference proteome</keyword>
<protein>
    <submittedName>
        <fullName evidence="2">Uncharacterized protein</fullName>
    </submittedName>
</protein>
<evidence type="ECO:0000313" key="3">
    <source>
        <dbReference type="Proteomes" id="UP000013909"/>
    </source>
</evidence>
<organism evidence="2 3">
    <name type="scientific">Lunatimonas lonarensis</name>
    <dbReference type="NCBI Taxonomy" id="1232681"/>
    <lineage>
        <taxon>Bacteria</taxon>
        <taxon>Pseudomonadati</taxon>
        <taxon>Bacteroidota</taxon>
        <taxon>Cytophagia</taxon>
        <taxon>Cytophagales</taxon>
        <taxon>Cyclobacteriaceae</taxon>
    </lineage>
</organism>
<evidence type="ECO:0000256" key="1">
    <source>
        <dbReference type="SAM" id="MobiDB-lite"/>
    </source>
</evidence>
<gene>
    <name evidence="2" type="ORF">ADIS_1545</name>
</gene>
<accession>R7ZV40</accession>
<dbReference type="STRING" id="1232681.ADIS_1545"/>
<comment type="caution">
    <text evidence="2">The sequence shown here is derived from an EMBL/GenBank/DDBJ whole genome shotgun (WGS) entry which is preliminary data.</text>
</comment>
<proteinExistence type="predicted"/>
<feature type="region of interest" description="Disordered" evidence="1">
    <location>
        <begin position="1"/>
        <end position="43"/>
    </location>
</feature>
<name>R7ZV40_9BACT</name>
<evidence type="ECO:0000313" key="2">
    <source>
        <dbReference type="EMBL" id="EON78006.1"/>
    </source>
</evidence>
<reference evidence="2 3" key="1">
    <citation type="submission" date="2013-02" db="EMBL/GenBank/DDBJ databases">
        <title>A novel strain isolated from Lonar lake, Maharashtra, India.</title>
        <authorList>
            <person name="Singh A."/>
        </authorList>
    </citation>
    <scope>NUCLEOTIDE SEQUENCE [LARGE SCALE GENOMIC DNA]</scope>
    <source>
        <strain evidence="2 3">AK24</strain>
    </source>
</reference>
<sequence length="61" mass="7070">MDPIAKRAINRLNFPPPMTANTRSVPVKKPKTHPIAMEGKKHRDHSLPPLVYMAHELWQEF</sequence>
<dbReference type="Proteomes" id="UP000013909">
    <property type="component" value="Unassembled WGS sequence"/>
</dbReference>